<proteinExistence type="predicted"/>
<dbReference type="AlphaFoldDB" id="A0A0V1BCM2"/>
<accession>A0A0V1BCM2</accession>
<evidence type="ECO:0000313" key="3">
    <source>
        <dbReference type="Proteomes" id="UP000054776"/>
    </source>
</evidence>
<evidence type="ECO:0000256" key="1">
    <source>
        <dbReference type="SAM" id="MobiDB-lite"/>
    </source>
</evidence>
<organism evidence="2 3">
    <name type="scientific">Trichinella spiralis</name>
    <name type="common">Trichina worm</name>
    <dbReference type="NCBI Taxonomy" id="6334"/>
    <lineage>
        <taxon>Eukaryota</taxon>
        <taxon>Metazoa</taxon>
        <taxon>Ecdysozoa</taxon>
        <taxon>Nematoda</taxon>
        <taxon>Enoplea</taxon>
        <taxon>Dorylaimia</taxon>
        <taxon>Trichinellida</taxon>
        <taxon>Trichinellidae</taxon>
        <taxon>Trichinella</taxon>
    </lineage>
</organism>
<dbReference type="EMBL" id="JYDH01000065">
    <property type="protein sequence ID" value="KRY34572.1"/>
    <property type="molecule type" value="Genomic_DNA"/>
</dbReference>
<dbReference type="Proteomes" id="UP000054776">
    <property type="component" value="Unassembled WGS sequence"/>
</dbReference>
<comment type="caution">
    <text evidence="2">The sequence shown here is derived from an EMBL/GenBank/DDBJ whole genome shotgun (WGS) entry which is preliminary data.</text>
</comment>
<gene>
    <name evidence="2" type="ORF">T01_14999</name>
</gene>
<sequence>MQGALTAEMNRMDNGQLKKQPGDKEQRRNPSVSWLTVRLAHERCLTTPTVVMISRSMRSNCCRLVHQKSGQSKRIWCYFMTANQLQFSSTSHSSQKPSAPSHRQIA</sequence>
<protein>
    <submittedName>
        <fullName evidence="2">Uncharacterized protein</fullName>
    </submittedName>
</protein>
<name>A0A0V1BCM2_TRISP</name>
<feature type="region of interest" description="Disordered" evidence="1">
    <location>
        <begin position="1"/>
        <end position="31"/>
    </location>
</feature>
<keyword evidence="3" id="KW-1185">Reference proteome</keyword>
<dbReference type="InParanoid" id="A0A0V1BCM2"/>
<evidence type="ECO:0000313" key="2">
    <source>
        <dbReference type="EMBL" id="KRY34572.1"/>
    </source>
</evidence>
<dbReference type="STRING" id="6334.A0A0V1BCM2"/>
<reference evidence="2 3" key="1">
    <citation type="submission" date="2015-01" db="EMBL/GenBank/DDBJ databases">
        <title>Evolution of Trichinella species and genotypes.</title>
        <authorList>
            <person name="Korhonen P.K."/>
            <person name="Edoardo P."/>
            <person name="Giuseppe L.R."/>
            <person name="Gasser R.B."/>
        </authorList>
    </citation>
    <scope>NUCLEOTIDE SEQUENCE [LARGE SCALE GENOMIC DNA]</scope>
    <source>
        <strain evidence="2">ISS3</strain>
    </source>
</reference>